<dbReference type="PANTHER" id="PTHR12210">
    <property type="entry name" value="DULLARD PROTEIN PHOSPHATASE"/>
    <property type="match status" value="1"/>
</dbReference>
<evidence type="ECO:0000256" key="5">
    <source>
        <dbReference type="SAM" id="MobiDB-lite"/>
    </source>
</evidence>
<comment type="function">
    <text evidence="3">Probable phosphatase.</text>
</comment>
<reference evidence="7" key="1">
    <citation type="submission" date="2019-03" db="EMBL/GenBank/DDBJ databases">
        <title>Long read genome sequence of the mycoparasitic Pythium oligandrum ATCC 38472 isolated from sugarbeet rhizosphere.</title>
        <authorList>
            <person name="Gaulin E."/>
        </authorList>
    </citation>
    <scope>NUCLEOTIDE SEQUENCE</scope>
    <source>
        <strain evidence="7">ATCC 38472_TT</strain>
    </source>
</reference>
<gene>
    <name evidence="7" type="ORF">Poli38472_013507</name>
</gene>
<feature type="domain" description="FCP1 homology" evidence="6">
    <location>
        <begin position="230"/>
        <end position="389"/>
    </location>
</feature>
<dbReference type="InterPro" id="IPR023214">
    <property type="entry name" value="HAD_sf"/>
</dbReference>
<dbReference type="InterPro" id="IPR011948">
    <property type="entry name" value="Dullard_phosphatase"/>
</dbReference>
<evidence type="ECO:0000256" key="4">
    <source>
        <dbReference type="ARBA" id="ARBA00038355"/>
    </source>
</evidence>
<dbReference type="InterPro" id="IPR036412">
    <property type="entry name" value="HAD-like_sf"/>
</dbReference>
<dbReference type="InterPro" id="IPR050365">
    <property type="entry name" value="TIM50"/>
</dbReference>
<name>A0A8K1FGS0_PYTOL</name>
<dbReference type="NCBIfam" id="TIGR02251">
    <property type="entry name" value="HIF-SF_euk"/>
    <property type="match status" value="1"/>
</dbReference>
<accession>A0A8K1FGS0</accession>
<dbReference type="Proteomes" id="UP000794436">
    <property type="component" value="Unassembled WGS sequence"/>
</dbReference>
<keyword evidence="8" id="KW-1185">Reference proteome</keyword>
<feature type="compositionally biased region" description="Low complexity" evidence="5">
    <location>
        <begin position="130"/>
        <end position="141"/>
    </location>
</feature>
<dbReference type="OrthoDB" id="277011at2759"/>
<dbReference type="PROSITE" id="PS50969">
    <property type="entry name" value="FCP1"/>
    <property type="match status" value="1"/>
</dbReference>
<evidence type="ECO:0000256" key="2">
    <source>
        <dbReference type="ARBA" id="ARBA00022912"/>
    </source>
</evidence>
<dbReference type="FunFam" id="3.40.50.1000:FF:000015">
    <property type="entry name" value="CTD small phosphatase-like protein 2"/>
    <property type="match status" value="1"/>
</dbReference>
<dbReference type="GO" id="GO:0004721">
    <property type="term" value="F:phosphoprotein phosphatase activity"/>
    <property type="evidence" value="ECO:0007669"/>
    <property type="project" value="UniProtKB-KW"/>
</dbReference>
<feature type="compositionally biased region" description="Basic and acidic residues" evidence="5">
    <location>
        <begin position="88"/>
        <end position="101"/>
    </location>
</feature>
<protein>
    <recommendedName>
        <fullName evidence="6">FCP1 homology domain-containing protein</fullName>
    </recommendedName>
</protein>
<organism evidence="7 8">
    <name type="scientific">Pythium oligandrum</name>
    <name type="common">Mycoparasitic fungus</name>
    <dbReference type="NCBI Taxonomy" id="41045"/>
    <lineage>
        <taxon>Eukaryota</taxon>
        <taxon>Sar</taxon>
        <taxon>Stramenopiles</taxon>
        <taxon>Oomycota</taxon>
        <taxon>Peronosporomycetes</taxon>
        <taxon>Pythiales</taxon>
        <taxon>Pythiaceae</taxon>
        <taxon>Pythium</taxon>
    </lineage>
</organism>
<dbReference type="SUPFAM" id="SSF56784">
    <property type="entry name" value="HAD-like"/>
    <property type="match status" value="1"/>
</dbReference>
<dbReference type="Gene3D" id="3.40.50.1000">
    <property type="entry name" value="HAD superfamily/HAD-like"/>
    <property type="match status" value="1"/>
</dbReference>
<dbReference type="Pfam" id="PF03031">
    <property type="entry name" value="NIF"/>
    <property type="match status" value="1"/>
</dbReference>
<dbReference type="GO" id="GO:0005634">
    <property type="term" value="C:nucleus"/>
    <property type="evidence" value="ECO:0007669"/>
    <property type="project" value="UniProtKB-ARBA"/>
</dbReference>
<comment type="similarity">
    <text evidence="4">Belongs to the CTDSPL2 family.</text>
</comment>
<evidence type="ECO:0000256" key="3">
    <source>
        <dbReference type="ARBA" id="ARBA00037324"/>
    </source>
</evidence>
<feature type="region of interest" description="Disordered" evidence="5">
    <location>
        <begin position="1"/>
        <end position="193"/>
    </location>
</feature>
<dbReference type="EMBL" id="SPLM01000113">
    <property type="protein sequence ID" value="TMW58033.1"/>
    <property type="molecule type" value="Genomic_DNA"/>
</dbReference>
<dbReference type="AlphaFoldDB" id="A0A8K1FGS0"/>
<dbReference type="InterPro" id="IPR004274">
    <property type="entry name" value="FCP1_dom"/>
</dbReference>
<keyword evidence="1" id="KW-0378">Hydrolase</keyword>
<evidence type="ECO:0000313" key="8">
    <source>
        <dbReference type="Proteomes" id="UP000794436"/>
    </source>
</evidence>
<proteinExistence type="inferred from homology"/>
<evidence type="ECO:0000259" key="6">
    <source>
        <dbReference type="PROSITE" id="PS50969"/>
    </source>
</evidence>
<comment type="caution">
    <text evidence="7">The sequence shown here is derived from an EMBL/GenBank/DDBJ whole genome shotgun (WGS) entry which is preliminary data.</text>
</comment>
<sequence length="417" mass="47340">MEETAETRRRGKQRRVETQTGYYADPLSPIASTPMKRPRTANTKSTKGKQQSTTKESKQDEPYYSPRKLLNEYDFGEDEENGKSSNSNDEKRTEEESKEGDGEQAVEPISSTEHGDPTEAVMFSPALKVPRPTRSPSASPTVNGKIETTFADVSPPSSAEKSTSHKEEEEEESFTCHEEASAATESEAGTDGTDAVAETEFNPFVFIKALPKYEEVVPDGRFAVLPERTKHTPDVCLVLDLDETLVHCTVEDIENPHLQFPVNFNGVDYTVNVRKRPHMEYFLREVAKHFEVVVFTASHRAYAEKLLNLLDPKRELIKYRLYREDCLNVYGNYLKDLNVLGRQLSKVVLVDNSPHAFGYQVNNGIPIETWYEDEKDDELLNLLPFLESLKNADDVRPIVEKQFQIKKLIDSLPEEIL</sequence>
<dbReference type="SMART" id="SM00577">
    <property type="entry name" value="CPDc"/>
    <property type="match status" value="1"/>
</dbReference>
<evidence type="ECO:0000313" key="7">
    <source>
        <dbReference type="EMBL" id="TMW58033.1"/>
    </source>
</evidence>
<dbReference type="CDD" id="cd07521">
    <property type="entry name" value="HAD_FCP1-like"/>
    <property type="match status" value="1"/>
</dbReference>
<evidence type="ECO:0000256" key="1">
    <source>
        <dbReference type="ARBA" id="ARBA00022801"/>
    </source>
</evidence>
<keyword evidence="2" id="KW-0904">Protein phosphatase</keyword>
<feature type="compositionally biased region" description="Low complexity" evidence="5">
    <location>
        <begin position="43"/>
        <end position="54"/>
    </location>
</feature>